<sequence length="206" mass="23194">MAKFRRPAQIKPDQLESIQGEGDVAYNSELAHTSAQALLPFETTDADREVRERVLELIREEGVDVVAESWIRSPEDSLPGALWRGYLLREWIRRYPDEVKRRWSAAIEALRAQGADGEQKISMTPSPQEVEEGWNAVFSGGYDADFAQLLAQSARITDMIGEIDPEWIDADGHPLATDVTRRDRALIETSEEFRIAGAQAERGLLE</sequence>
<accession>K9EEK7</accession>
<dbReference type="eggNOG" id="ENOG502ZAXG">
    <property type="taxonomic scope" value="Bacteria"/>
</dbReference>
<gene>
    <name evidence="1" type="ORF">HMPREF9233_00879</name>
</gene>
<evidence type="ECO:0000313" key="2">
    <source>
        <dbReference type="Proteomes" id="UP000009888"/>
    </source>
</evidence>
<proteinExistence type="predicted"/>
<name>K9EEK7_9ACTO</name>
<reference evidence="1 2" key="1">
    <citation type="submission" date="2012-09" db="EMBL/GenBank/DDBJ databases">
        <title>The Genome Sequence of Actinobaculum massiliae ACS-171-V-COL2.</title>
        <authorList>
            <consortium name="The Broad Institute Genome Sequencing Platform"/>
            <person name="Earl A."/>
            <person name="Ward D."/>
            <person name="Feldgarden M."/>
            <person name="Gevers D."/>
            <person name="Saerens B."/>
            <person name="Vaneechoutte M."/>
            <person name="Walker B."/>
            <person name="Young S.K."/>
            <person name="Zeng Q."/>
            <person name="Gargeya S."/>
            <person name="Fitzgerald M."/>
            <person name="Haas B."/>
            <person name="Abouelleil A."/>
            <person name="Alvarado L."/>
            <person name="Arachchi H.M."/>
            <person name="Berlin A."/>
            <person name="Chapman S.B."/>
            <person name="Goldberg J."/>
            <person name="Griggs A."/>
            <person name="Gujja S."/>
            <person name="Hansen M."/>
            <person name="Howarth C."/>
            <person name="Imamovic A."/>
            <person name="Larimer J."/>
            <person name="McCowen C."/>
            <person name="Montmayeur A."/>
            <person name="Murphy C."/>
            <person name="Neiman D."/>
            <person name="Pearson M."/>
            <person name="Priest M."/>
            <person name="Roberts A."/>
            <person name="Saif S."/>
            <person name="Shea T."/>
            <person name="Sisk P."/>
            <person name="Sykes S."/>
            <person name="Wortman J."/>
            <person name="Nusbaum C."/>
            <person name="Birren B."/>
        </authorList>
    </citation>
    <scope>NUCLEOTIDE SEQUENCE [LARGE SCALE GENOMIC DNA]</scope>
    <source>
        <strain evidence="2">ACS-171-V-Col2</strain>
    </source>
</reference>
<comment type="caution">
    <text evidence="1">The sequence shown here is derived from an EMBL/GenBank/DDBJ whole genome shotgun (WGS) entry which is preliminary data.</text>
</comment>
<dbReference type="AlphaFoldDB" id="K9EEK7"/>
<keyword evidence="2" id="KW-1185">Reference proteome</keyword>
<protein>
    <submittedName>
        <fullName evidence="1">Uncharacterized protein</fullName>
    </submittedName>
</protein>
<dbReference type="RefSeq" id="WP_007001085.1">
    <property type="nucleotide sequence ID" value="NZ_JH992955.1"/>
</dbReference>
<organism evidence="1 2">
    <name type="scientific">Actinobaculum massiliense ACS-171-V-Col2</name>
    <dbReference type="NCBI Taxonomy" id="883066"/>
    <lineage>
        <taxon>Bacteria</taxon>
        <taxon>Bacillati</taxon>
        <taxon>Actinomycetota</taxon>
        <taxon>Actinomycetes</taxon>
        <taxon>Actinomycetales</taxon>
        <taxon>Actinomycetaceae</taxon>
        <taxon>Actinobaculum</taxon>
    </lineage>
</organism>
<dbReference type="Proteomes" id="UP000009888">
    <property type="component" value="Unassembled WGS sequence"/>
</dbReference>
<evidence type="ECO:0000313" key="1">
    <source>
        <dbReference type="EMBL" id="EKU95118.1"/>
    </source>
</evidence>
<dbReference type="HOGENOM" id="CLU_087285_0_0_11"/>
<dbReference type="EMBL" id="AGWL01000005">
    <property type="protein sequence ID" value="EKU95118.1"/>
    <property type="molecule type" value="Genomic_DNA"/>
</dbReference>
<dbReference type="STRING" id="202789.GCA_001457435_01242"/>
<dbReference type="PATRIC" id="fig|883066.3.peg.917"/>